<sequence length="74" mass="8105">MIRDALLEKVSAKHPVPPLNSPDLSPTGNERERRKVRNLEPGGADGTVAIHLGENERISAIAYGSQNTNRFVEN</sequence>
<evidence type="ECO:0000256" key="1">
    <source>
        <dbReference type="SAM" id="MobiDB-lite"/>
    </source>
</evidence>
<proteinExistence type="predicted"/>
<name>A0A183FB20_HELPZ</name>
<reference evidence="4" key="2">
    <citation type="submission" date="2019-09" db="UniProtKB">
        <authorList>
            <consortium name="WormBaseParasite"/>
        </authorList>
    </citation>
    <scope>IDENTIFICATION</scope>
</reference>
<dbReference type="WBParaSite" id="HPBE_0000336201-mRNA-1">
    <property type="protein sequence ID" value="HPBE_0000336201-mRNA-1"/>
    <property type="gene ID" value="HPBE_0000336201"/>
</dbReference>
<dbReference type="AlphaFoldDB" id="A0A183FB20"/>
<accession>A0A3P7VHR6</accession>
<evidence type="ECO:0000313" key="3">
    <source>
        <dbReference type="Proteomes" id="UP000050761"/>
    </source>
</evidence>
<reference evidence="2 3" key="1">
    <citation type="submission" date="2018-11" db="EMBL/GenBank/DDBJ databases">
        <authorList>
            <consortium name="Pathogen Informatics"/>
        </authorList>
    </citation>
    <scope>NUCLEOTIDE SEQUENCE [LARGE SCALE GENOMIC DNA]</scope>
</reference>
<dbReference type="EMBL" id="UZAH01008262">
    <property type="protein sequence ID" value="VDO34014.1"/>
    <property type="molecule type" value="Genomic_DNA"/>
</dbReference>
<evidence type="ECO:0000313" key="4">
    <source>
        <dbReference type="WBParaSite" id="HPBE_0000336201-mRNA-1"/>
    </source>
</evidence>
<protein>
    <submittedName>
        <fullName evidence="4">RNase_PH domain-containing protein</fullName>
    </submittedName>
</protein>
<evidence type="ECO:0000313" key="2">
    <source>
        <dbReference type="EMBL" id="VDO34014.1"/>
    </source>
</evidence>
<feature type="compositionally biased region" description="Basic and acidic residues" evidence="1">
    <location>
        <begin position="1"/>
        <end position="11"/>
    </location>
</feature>
<dbReference type="Proteomes" id="UP000050761">
    <property type="component" value="Unassembled WGS sequence"/>
</dbReference>
<organism evidence="3 4">
    <name type="scientific">Heligmosomoides polygyrus</name>
    <name type="common">Parasitic roundworm</name>
    <dbReference type="NCBI Taxonomy" id="6339"/>
    <lineage>
        <taxon>Eukaryota</taxon>
        <taxon>Metazoa</taxon>
        <taxon>Ecdysozoa</taxon>
        <taxon>Nematoda</taxon>
        <taxon>Chromadorea</taxon>
        <taxon>Rhabditida</taxon>
        <taxon>Rhabditina</taxon>
        <taxon>Rhabditomorpha</taxon>
        <taxon>Strongyloidea</taxon>
        <taxon>Heligmosomidae</taxon>
        <taxon>Heligmosomoides</taxon>
    </lineage>
</organism>
<gene>
    <name evidence="2" type="ORF">HPBE_LOCUS3363</name>
</gene>
<keyword evidence="3" id="KW-1185">Reference proteome</keyword>
<accession>A0A183FB20</accession>
<feature type="region of interest" description="Disordered" evidence="1">
    <location>
        <begin position="1"/>
        <end position="43"/>
    </location>
</feature>